<keyword evidence="1" id="KW-0472">Membrane</keyword>
<dbReference type="OrthoDB" id="1436627at2"/>
<keyword evidence="1" id="KW-0812">Transmembrane</keyword>
<keyword evidence="1" id="KW-1133">Transmembrane helix</keyword>
<feature type="transmembrane region" description="Helical" evidence="1">
    <location>
        <begin position="32"/>
        <end position="54"/>
    </location>
</feature>
<evidence type="ECO:0008006" key="4">
    <source>
        <dbReference type="Google" id="ProtNLM"/>
    </source>
</evidence>
<dbReference type="EMBL" id="FTOI01000005">
    <property type="protein sequence ID" value="SIS72390.1"/>
    <property type="molecule type" value="Genomic_DNA"/>
</dbReference>
<evidence type="ECO:0000313" key="2">
    <source>
        <dbReference type="EMBL" id="SIS72390.1"/>
    </source>
</evidence>
<dbReference type="AlphaFoldDB" id="A0A1N7LF08"/>
<feature type="transmembrane region" description="Helical" evidence="1">
    <location>
        <begin position="204"/>
        <end position="233"/>
    </location>
</feature>
<proteinExistence type="predicted"/>
<protein>
    <recommendedName>
        <fullName evidence="4">Beta-carotene 15,15'-monooxygenase</fullName>
    </recommendedName>
</protein>
<name>A0A1N7LF08_9FLAO</name>
<feature type="transmembrane region" description="Helical" evidence="1">
    <location>
        <begin position="140"/>
        <end position="161"/>
    </location>
</feature>
<evidence type="ECO:0000313" key="3">
    <source>
        <dbReference type="Proteomes" id="UP000185839"/>
    </source>
</evidence>
<reference evidence="3" key="1">
    <citation type="submission" date="2017-01" db="EMBL/GenBank/DDBJ databases">
        <authorList>
            <person name="Varghese N."/>
            <person name="Submissions S."/>
        </authorList>
    </citation>
    <scope>NUCLEOTIDE SEQUENCE [LARGE SCALE GENOMIC DNA]</scope>
    <source>
        <strain evidence="3">DSM 23145</strain>
    </source>
</reference>
<evidence type="ECO:0000256" key="1">
    <source>
        <dbReference type="SAM" id="Phobius"/>
    </source>
</evidence>
<sequence>MENFSEFDRQGQAPITEVGSIISHAWENYKGIFGYTLLYALIGAIAYGILSIFLPGSSENVDAYKEIIESVKNGESIDMETISEMQSNMGIGSRVLTGLLGVVFGALLYPLNAGLMYIAHKYNFRKQIDISDLFIGFRQNTMNLILYGAMVTLLATIGLYLCVLPGIYIYIASFIGLPIIFFENKTAIDALKKSFSITNSNFGIFLGAILLSWLISVSGIILCCVGILLTMGFNMSVKYSLYSAFCGTPYELNK</sequence>
<dbReference type="Proteomes" id="UP000185839">
    <property type="component" value="Unassembled WGS sequence"/>
</dbReference>
<organism evidence="2 3">
    <name type="scientific">Kaistella chaponensis</name>
    <dbReference type="NCBI Taxonomy" id="713588"/>
    <lineage>
        <taxon>Bacteria</taxon>
        <taxon>Pseudomonadati</taxon>
        <taxon>Bacteroidota</taxon>
        <taxon>Flavobacteriia</taxon>
        <taxon>Flavobacteriales</taxon>
        <taxon>Weeksellaceae</taxon>
        <taxon>Chryseobacterium group</taxon>
        <taxon>Kaistella</taxon>
    </lineage>
</organism>
<dbReference type="RefSeq" id="WP_076386653.1">
    <property type="nucleotide sequence ID" value="NZ_DAOOBN010000017.1"/>
</dbReference>
<dbReference type="STRING" id="713588.SAMN05421789_10554"/>
<feature type="transmembrane region" description="Helical" evidence="1">
    <location>
        <begin position="95"/>
        <end position="119"/>
    </location>
</feature>
<keyword evidence="3" id="KW-1185">Reference proteome</keyword>
<accession>A0A1N7LF08</accession>
<gene>
    <name evidence="2" type="ORF">SAMN05421789_10554</name>
</gene>
<feature type="transmembrane region" description="Helical" evidence="1">
    <location>
        <begin position="167"/>
        <end position="183"/>
    </location>
</feature>